<name>A0A644SND2_9ZZZZ</name>
<accession>A0A644SND2</accession>
<protein>
    <submittedName>
        <fullName evidence="2">Uncharacterized protein</fullName>
    </submittedName>
</protein>
<feature type="transmembrane region" description="Helical" evidence="1">
    <location>
        <begin position="26"/>
        <end position="45"/>
    </location>
</feature>
<keyword evidence="1" id="KW-1133">Transmembrane helix</keyword>
<organism evidence="2">
    <name type="scientific">bioreactor metagenome</name>
    <dbReference type="NCBI Taxonomy" id="1076179"/>
    <lineage>
        <taxon>unclassified sequences</taxon>
        <taxon>metagenomes</taxon>
        <taxon>ecological metagenomes</taxon>
    </lineage>
</organism>
<sequence length="50" mass="5766">MIGFLSARRNIGDVLGFICLRKPYKVLQILFGYVIVIVVNFYLTFLKSLL</sequence>
<keyword evidence="1" id="KW-0812">Transmembrane</keyword>
<comment type="caution">
    <text evidence="2">The sequence shown here is derived from an EMBL/GenBank/DDBJ whole genome shotgun (WGS) entry which is preliminary data.</text>
</comment>
<evidence type="ECO:0000313" key="2">
    <source>
        <dbReference type="EMBL" id="MPL56174.1"/>
    </source>
</evidence>
<dbReference type="AlphaFoldDB" id="A0A644SND2"/>
<keyword evidence="1" id="KW-0472">Membrane</keyword>
<gene>
    <name evidence="2" type="ORF">SDC9_01656</name>
</gene>
<proteinExistence type="predicted"/>
<evidence type="ECO:0000256" key="1">
    <source>
        <dbReference type="SAM" id="Phobius"/>
    </source>
</evidence>
<reference evidence="2" key="1">
    <citation type="submission" date="2019-08" db="EMBL/GenBank/DDBJ databases">
        <authorList>
            <person name="Kucharzyk K."/>
            <person name="Murdoch R.W."/>
            <person name="Higgins S."/>
            <person name="Loffler F."/>
        </authorList>
    </citation>
    <scope>NUCLEOTIDE SEQUENCE</scope>
</reference>
<dbReference type="EMBL" id="VSSQ01000002">
    <property type="protein sequence ID" value="MPL56174.1"/>
    <property type="molecule type" value="Genomic_DNA"/>
</dbReference>